<dbReference type="PANTHER" id="PTHR45913">
    <property type="entry name" value="EPM2A-INTERACTING PROTEIN 1"/>
    <property type="match status" value="1"/>
</dbReference>
<reference evidence="1 2" key="1">
    <citation type="submission" date="2019-08" db="EMBL/GenBank/DDBJ databases">
        <authorList>
            <person name="Alioto T."/>
            <person name="Alioto T."/>
            <person name="Gomez Garrido J."/>
        </authorList>
    </citation>
    <scope>NUCLEOTIDE SEQUENCE [LARGE SCALE GENOMIC DNA]</scope>
</reference>
<evidence type="ECO:0000313" key="1">
    <source>
        <dbReference type="EMBL" id="VVC32953.1"/>
    </source>
</evidence>
<dbReference type="AlphaFoldDB" id="A0A5E4MQ04"/>
<dbReference type="EMBL" id="CABPRJ010000961">
    <property type="protein sequence ID" value="VVC32953.1"/>
    <property type="molecule type" value="Genomic_DNA"/>
</dbReference>
<organism evidence="1 2">
    <name type="scientific">Cinara cedri</name>
    <dbReference type="NCBI Taxonomy" id="506608"/>
    <lineage>
        <taxon>Eukaryota</taxon>
        <taxon>Metazoa</taxon>
        <taxon>Ecdysozoa</taxon>
        <taxon>Arthropoda</taxon>
        <taxon>Hexapoda</taxon>
        <taxon>Insecta</taxon>
        <taxon>Pterygota</taxon>
        <taxon>Neoptera</taxon>
        <taxon>Paraneoptera</taxon>
        <taxon>Hemiptera</taxon>
        <taxon>Sternorrhyncha</taxon>
        <taxon>Aphidomorpha</taxon>
        <taxon>Aphidoidea</taxon>
        <taxon>Aphididae</taxon>
        <taxon>Lachninae</taxon>
        <taxon>Cinara</taxon>
    </lineage>
</organism>
<protein>
    <submittedName>
        <fullName evidence="1">Uncharacterized protein</fullName>
    </submittedName>
</protein>
<name>A0A5E4MQ04_9HEMI</name>
<dbReference type="OrthoDB" id="6606992at2759"/>
<dbReference type="PANTHER" id="PTHR45913:SF11">
    <property type="entry name" value="EPM2A-INTERACTING PROTEIN 1"/>
    <property type="match status" value="1"/>
</dbReference>
<evidence type="ECO:0000313" key="2">
    <source>
        <dbReference type="Proteomes" id="UP000325440"/>
    </source>
</evidence>
<accession>A0A5E4MQ04</accession>
<sequence length="297" mass="34918">MHHTTTGEDVFVSVFKLLKKYDLPLAKLSSVAIDEAPSMTGKNEGFVESLQKKANENVEHTFHKTRCIIHQEMLCSKVINMTHVIRPVKHMVNFIRSRGLNQRKFSIFLNDLESKYSGLPHFMKYDGYHGYRWLCSTLFERFWKLKDSIQIFLESKEQDVSILLDPMWLQDLSFMVDITKHLSYLNLKLQGKDQIITGINDHVKAFICKLDLWKTQLQNEDLTHFPTCVTYKTSNNEPISYKKYSEKIICLKTKFESRFQDFKYLENDFVLFVSPFSINEVEVPAHIQMELIDIQND</sequence>
<dbReference type="Proteomes" id="UP000325440">
    <property type="component" value="Unassembled WGS sequence"/>
</dbReference>
<gene>
    <name evidence="1" type="ORF">CINCED_3A012313</name>
</gene>
<keyword evidence="2" id="KW-1185">Reference proteome</keyword>
<proteinExistence type="predicted"/>